<organism evidence="3 4">
    <name type="scientific">Pterulicium gracile</name>
    <dbReference type="NCBI Taxonomy" id="1884261"/>
    <lineage>
        <taxon>Eukaryota</taxon>
        <taxon>Fungi</taxon>
        <taxon>Dikarya</taxon>
        <taxon>Basidiomycota</taxon>
        <taxon>Agaricomycotina</taxon>
        <taxon>Agaricomycetes</taxon>
        <taxon>Agaricomycetidae</taxon>
        <taxon>Agaricales</taxon>
        <taxon>Pleurotineae</taxon>
        <taxon>Pterulaceae</taxon>
        <taxon>Pterulicium</taxon>
    </lineage>
</organism>
<reference evidence="3 4" key="1">
    <citation type="journal article" date="2019" name="Nat. Ecol. Evol.">
        <title>Megaphylogeny resolves global patterns of mushroom evolution.</title>
        <authorList>
            <person name="Varga T."/>
            <person name="Krizsan K."/>
            <person name="Foldi C."/>
            <person name="Dima B."/>
            <person name="Sanchez-Garcia M."/>
            <person name="Sanchez-Ramirez S."/>
            <person name="Szollosi G.J."/>
            <person name="Szarkandi J.G."/>
            <person name="Papp V."/>
            <person name="Albert L."/>
            <person name="Andreopoulos W."/>
            <person name="Angelini C."/>
            <person name="Antonin V."/>
            <person name="Barry K.W."/>
            <person name="Bougher N.L."/>
            <person name="Buchanan P."/>
            <person name="Buyck B."/>
            <person name="Bense V."/>
            <person name="Catcheside P."/>
            <person name="Chovatia M."/>
            <person name="Cooper J."/>
            <person name="Damon W."/>
            <person name="Desjardin D."/>
            <person name="Finy P."/>
            <person name="Geml J."/>
            <person name="Haridas S."/>
            <person name="Hughes K."/>
            <person name="Justo A."/>
            <person name="Karasinski D."/>
            <person name="Kautmanova I."/>
            <person name="Kiss B."/>
            <person name="Kocsube S."/>
            <person name="Kotiranta H."/>
            <person name="LaButti K.M."/>
            <person name="Lechner B.E."/>
            <person name="Liimatainen K."/>
            <person name="Lipzen A."/>
            <person name="Lukacs Z."/>
            <person name="Mihaltcheva S."/>
            <person name="Morgado L.N."/>
            <person name="Niskanen T."/>
            <person name="Noordeloos M.E."/>
            <person name="Ohm R.A."/>
            <person name="Ortiz-Santana B."/>
            <person name="Ovrebo C."/>
            <person name="Racz N."/>
            <person name="Riley R."/>
            <person name="Savchenko A."/>
            <person name="Shiryaev A."/>
            <person name="Soop K."/>
            <person name="Spirin V."/>
            <person name="Szebenyi C."/>
            <person name="Tomsovsky M."/>
            <person name="Tulloss R.E."/>
            <person name="Uehling J."/>
            <person name="Grigoriev I.V."/>
            <person name="Vagvolgyi C."/>
            <person name="Papp T."/>
            <person name="Martin F.M."/>
            <person name="Miettinen O."/>
            <person name="Hibbett D.S."/>
            <person name="Nagy L.G."/>
        </authorList>
    </citation>
    <scope>NUCLEOTIDE SEQUENCE [LARGE SCALE GENOMIC DNA]</scope>
    <source>
        <strain evidence="3 4">CBS 309.79</strain>
    </source>
</reference>
<keyword evidence="2" id="KW-1133">Transmembrane helix</keyword>
<dbReference type="Proteomes" id="UP000305067">
    <property type="component" value="Unassembled WGS sequence"/>
</dbReference>
<gene>
    <name evidence="3" type="ORF">BDV98DRAFT_76245</name>
</gene>
<evidence type="ECO:0000256" key="1">
    <source>
        <dbReference type="SAM" id="MobiDB-lite"/>
    </source>
</evidence>
<feature type="transmembrane region" description="Helical" evidence="2">
    <location>
        <begin position="55"/>
        <end position="77"/>
    </location>
</feature>
<dbReference type="EMBL" id="ML178825">
    <property type="protein sequence ID" value="TFL01285.1"/>
    <property type="molecule type" value="Genomic_DNA"/>
</dbReference>
<sequence length="125" mass="14146">METITGHSHKAMQNDSQQSQADEKEKQRRNSKERNRPSPTVPVPYPQPLHHSYCVYLFFIVGTRLSLAMLVTGPCLLNSSFLLGRTDVRSARFTNTAYPGTQSGVPLTHSFWYCFISRAAIFNIP</sequence>
<keyword evidence="4" id="KW-1185">Reference proteome</keyword>
<feature type="compositionally biased region" description="Basic and acidic residues" evidence="1">
    <location>
        <begin position="21"/>
        <end position="36"/>
    </location>
</feature>
<proteinExistence type="predicted"/>
<name>A0A5C3QGT6_9AGAR</name>
<evidence type="ECO:0000256" key="2">
    <source>
        <dbReference type="SAM" id="Phobius"/>
    </source>
</evidence>
<keyword evidence="2" id="KW-0812">Transmembrane</keyword>
<feature type="region of interest" description="Disordered" evidence="1">
    <location>
        <begin position="1"/>
        <end position="45"/>
    </location>
</feature>
<dbReference type="AlphaFoldDB" id="A0A5C3QGT6"/>
<keyword evidence="2" id="KW-0472">Membrane</keyword>
<evidence type="ECO:0000313" key="3">
    <source>
        <dbReference type="EMBL" id="TFL01285.1"/>
    </source>
</evidence>
<protein>
    <submittedName>
        <fullName evidence="3">Uncharacterized protein</fullName>
    </submittedName>
</protein>
<feature type="compositionally biased region" description="Polar residues" evidence="1">
    <location>
        <begin position="11"/>
        <end position="20"/>
    </location>
</feature>
<accession>A0A5C3QGT6</accession>
<evidence type="ECO:0000313" key="4">
    <source>
        <dbReference type="Proteomes" id="UP000305067"/>
    </source>
</evidence>